<dbReference type="InterPro" id="IPR007016">
    <property type="entry name" value="O-antigen_ligase-rel_domated"/>
</dbReference>
<feature type="transmembrane region" description="Helical" evidence="5">
    <location>
        <begin position="362"/>
        <end position="382"/>
    </location>
</feature>
<feature type="transmembrane region" description="Helical" evidence="5">
    <location>
        <begin position="244"/>
        <end position="263"/>
    </location>
</feature>
<dbReference type="RefSeq" id="WP_152575883.1">
    <property type="nucleotide sequence ID" value="NZ_VIKU02000008.1"/>
</dbReference>
<sequence length="419" mass="47573">MKYGIGPSINYMDKLKSYKQKWHFSINFFSVFLLVTFIPDVIGITPRLVIYPYWAVKGTLALLLIFNYKKKVYNLNLLEQLFVFTAFVYFINMFIDIFMQSYPIGIGSAFDLFSFLVSILIALSFRYDKDFCSNESFYTFIITLGIGLIIAFFLAQKSPPPLKGRFDANSTVNTINYGQMGCALCIIALYGLVNKTFKWSKLIFSLLFCLGALSIMKAGSRSPIVVLLVVTTIYTFARWGMLRGLLVSASLGLLVYLSLDFLVEIGQSVDSGLADRVVNALEKKETSGRDQIYANALRLFRESPLFGDFYLISSGIGRNGYPHNFFLEAFITTGLLGGIPFVIMTMIAFVKSYRLLLNGHKSSWIVLMFLQLLIYGMFSSALYSSQDFWALCLFVLSVPIKEEVRKKKRQRYPRESIAT</sequence>
<comment type="caution">
    <text evidence="7">The sequence shown here is derived from an EMBL/GenBank/DDBJ whole genome shotgun (WGS) entry which is preliminary data.</text>
</comment>
<feature type="transmembrane region" description="Helical" evidence="5">
    <location>
        <begin position="199"/>
        <end position="216"/>
    </location>
</feature>
<feature type="transmembrane region" description="Helical" evidence="5">
    <location>
        <begin position="137"/>
        <end position="155"/>
    </location>
</feature>
<dbReference type="PANTHER" id="PTHR37422:SF13">
    <property type="entry name" value="LIPOPOLYSACCHARIDE BIOSYNTHESIS PROTEIN PA4999-RELATED"/>
    <property type="match status" value="1"/>
</dbReference>
<gene>
    <name evidence="7" type="ORF">FK220_018650</name>
</gene>
<protein>
    <submittedName>
        <fullName evidence="7">O-antigen ligase family protein</fullName>
    </submittedName>
</protein>
<evidence type="ECO:0000256" key="3">
    <source>
        <dbReference type="ARBA" id="ARBA00022989"/>
    </source>
</evidence>
<feature type="transmembrane region" description="Helical" evidence="5">
    <location>
        <begin position="222"/>
        <end position="237"/>
    </location>
</feature>
<proteinExistence type="predicted"/>
<feature type="transmembrane region" description="Helical" evidence="5">
    <location>
        <begin position="104"/>
        <end position="125"/>
    </location>
</feature>
<dbReference type="GO" id="GO:0016874">
    <property type="term" value="F:ligase activity"/>
    <property type="evidence" value="ECO:0007669"/>
    <property type="project" value="UniProtKB-KW"/>
</dbReference>
<dbReference type="GO" id="GO:0016020">
    <property type="term" value="C:membrane"/>
    <property type="evidence" value="ECO:0007669"/>
    <property type="project" value="UniProtKB-SubCell"/>
</dbReference>
<evidence type="ECO:0000256" key="5">
    <source>
        <dbReference type="SAM" id="Phobius"/>
    </source>
</evidence>
<keyword evidence="4 5" id="KW-0472">Membrane</keyword>
<organism evidence="7 8">
    <name type="scientific">Pelagihabitans pacificus</name>
    <dbReference type="NCBI Taxonomy" id="2696054"/>
    <lineage>
        <taxon>Bacteria</taxon>
        <taxon>Pseudomonadati</taxon>
        <taxon>Bacteroidota</taxon>
        <taxon>Flavobacteriia</taxon>
        <taxon>Flavobacteriales</taxon>
        <taxon>Flavobacteriaceae</taxon>
        <taxon>Pelagihabitans</taxon>
    </lineage>
</organism>
<dbReference type="EMBL" id="VIKU02000008">
    <property type="protein sequence ID" value="NHF61380.1"/>
    <property type="molecule type" value="Genomic_DNA"/>
</dbReference>
<dbReference type="InterPro" id="IPR051533">
    <property type="entry name" value="WaaL-like"/>
</dbReference>
<feature type="transmembrane region" description="Helical" evidence="5">
    <location>
        <begin position="329"/>
        <end position="350"/>
    </location>
</feature>
<feature type="transmembrane region" description="Helical" evidence="5">
    <location>
        <begin position="80"/>
        <end position="98"/>
    </location>
</feature>
<feature type="transmembrane region" description="Helical" evidence="5">
    <location>
        <begin position="175"/>
        <end position="192"/>
    </location>
</feature>
<feature type="domain" description="O-antigen ligase-related" evidence="6">
    <location>
        <begin position="207"/>
        <end position="341"/>
    </location>
</feature>
<name>A0A967E877_9FLAO</name>
<keyword evidence="7" id="KW-0436">Ligase</keyword>
<evidence type="ECO:0000313" key="7">
    <source>
        <dbReference type="EMBL" id="NHF61380.1"/>
    </source>
</evidence>
<comment type="subcellular location">
    <subcellularLocation>
        <location evidence="1">Membrane</location>
        <topology evidence="1">Multi-pass membrane protein</topology>
    </subcellularLocation>
</comment>
<reference evidence="7" key="1">
    <citation type="submission" date="2019-07" db="EMBL/GenBank/DDBJ databases">
        <authorList>
            <person name="De-Chao Zhang Q."/>
        </authorList>
    </citation>
    <scope>NUCLEOTIDE SEQUENCE</scope>
    <source>
        <strain evidence="7">TP-CH-4</strain>
    </source>
</reference>
<evidence type="ECO:0000256" key="2">
    <source>
        <dbReference type="ARBA" id="ARBA00022692"/>
    </source>
</evidence>
<keyword evidence="3 5" id="KW-1133">Transmembrane helix</keyword>
<feature type="transmembrane region" description="Helical" evidence="5">
    <location>
        <begin position="50"/>
        <end position="68"/>
    </location>
</feature>
<keyword evidence="2 5" id="KW-0812">Transmembrane</keyword>
<dbReference type="Pfam" id="PF04932">
    <property type="entry name" value="Wzy_C"/>
    <property type="match status" value="1"/>
</dbReference>
<evidence type="ECO:0000256" key="1">
    <source>
        <dbReference type="ARBA" id="ARBA00004141"/>
    </source>
</evidence>
<feature type="transmembrane region" description="Helical" evidence="5">
    <location>
        <begin position="24"/>
        <end position="44"/>
    </location>
</feature>
<keyword evidence="8" id="KW-1185">Reference proteome</keyword>
<accession>A0A967E877</accession>
<evidence type="ECO:0000256" key="4">
    <source>
        <dbReference type="ARBA" id="ARBA00023136"/>
    </source>
</evidence>
<dbReference type="PANTHER" id="PTHR37422">
    <property type="entry name" value="TEICHURONIC ACID BIOSYNTHESIS PROTEIN TUAE"/>
    <property type="match status" value="1"/>
</dbReference>
<dbReference type="AlphaFoldDB" id="A0A967E877"/>
<reference evidence="7" key="2">
    <citation type="submission" date="2020-03" db="EMBL/GenBank/DDBJ databases">
        <title>Flavobacteriaceae bacterium strain TP-CH-4, a member of the family Flavobacteriaceae isolated from a deep-sea seamount.</title>
        <authorList>
            <person name="Zhang D.-C."/>
        </authorList>
    </citation>
    <scope>NUCLEOTIDE SEQUENCE</scope>
    <source>
        <strain evidence="7">TP-CH-4</strain>
    </source>
</reference>
<evidence type="ECO:0000259" key="6">
    <source>
        <dbReference type="Pfam" id="PF04932"/>
    </source>
</evidence>
<evidence type="ECO:0000313" key="8">
    <source>
        <dbReference type="Proteomes" id="UP000707206"/>
    </source>
</evidence>
<dbReference type="Proteomes" id="UP000707206">
    <property type="component" value="Unassembled WGS sequence"/>
</dbReference>